<proteinExistence type="inferred from homology"/>
<dbReference type="GO" id="GO:0004531">
    <property type="term" value="F:deoxyribonuclease II activity"/>
    <property type="evidence" value="ECO:0007669"/>
    <property type="project" value="InterPro"/>
</dbReference>
<dbReference type="OrthoDB" id="514146at2759"/>
<feature type="region of interest" description="Disordered" evidence="3">
    <location>
        <begin position="558"/>
        <end position="580"/>
    </location>
</feature>
<feature type="compositionally biased region" description="Low complexity" evidence="3">
    <location>
        <begin position="480"/>
        <end position="496"/>
    </location>
</feature>
<dbReference type="Pfam" id="PF03265">
    <property type="entry name" value="DNase_II"/>
    <property type="match status" value="1"/>
</dbReference>
<dbReference type="EMBL" id="SIDB01000006">
    <property type="protein sequence ID" value="KAI3431407.1"/>
    <property type="molecule type" value="Genomic_DNA"/>
</dbReference>
<dbReference type="Proteomes" id="UP001055712">
    <property type="component" value="Unassembled WGS sequence"/>
</dbReference>
<comment type="caution">
    <text evidence="4">The sequence shown here is derived from an EMBL/GenBank/DDBJ whole genome shotgun (WGS) entry which is preliminary data.</text>
</comment>
<dbReference type="PANTHER" id="PTHR10858:SF23">
    <property type="entry name" value="DEOXYRIBONUCLEASE II"/>
    <property type="match status" value="1"/>
</dbReference>
<sequence length="1025" mass="107094">MPSSPSVTTRGHSQQALQQAATQAGSPGAGAVSELGARLAGLELGAAAPVVWSVALKPPQSRRLLVVGSSGGAGCWHEELDGDAWLASKLLFQGWTGFICYNDEPPPGSSIHGGVTFGHCKGILAWSPTRLGWLVHSMPAWPALFSDTMLSEFVASGVRCGQSFTWLSLERTPQLTRSICDQVRLMNACVYAARVTPDEEQNVGFAEDKLGQRLPKPYRLVPPSLIALGPGVWHMAKDKEWGHGRSVDGRPTDFDFYEDGLAVRSPFEGFWHVQSWLNGDVHPFGHTEHCDNVLQILLPDGAPYETTKDHAKWGVHAERPLVVMGDLNRTQTQARRGGGGLVIRHEGLWRALASVIAGVGAEHPPPPEQLRSVDEFHVDGGLSADADDSPAVNSAVPAVHAVHAAAAQRSGPTPGRAASVPGGRMAHPVSRSVFSPAAGGASGRRGMHSSAAGNDHVAPSSSSSSSIGGRSGSGGKEDTSSSAKSCSCKSAGCAHGRCGCRRAGRACTERCGCGGSCGLAEAPSLTATAAAAASAAAAGEAGEASCFPPTALLPAPASLSASRTRPQEARGPMEDAPAARAGAAAAAPGLPFAGVQAALGAARLSVAQGLSSVLPFAARQFVGELAVRTPVVAAKATPPPPDVAERQKAAAEQPHSGAAEVQQCSSAAAGYVPQLGEEAQEGCHCKKGCKDKRPPAQACDAPRLPPAPVTPVAPKHSGRLLFNPSSPPSRDGDDLAFLLLEPSYDAGMRRWRPTTQPTRLLPPGWLYASSGRCPVDVPAGRHGPAVQLRARRADPLGVMYDSRKFRGQPCTFGNLGVDEASCDYTSANRLLRWSSQGQYAAVQLECIADPRLRLLAVVADLRSVDDVEGTWLVQTFHELLSKVAKANAMPVVAACCCTGGLTGTEARSIGGPAGDPAPAWLGGVALPQEELDWQRQPVGQAAAATGSTPSVRAGGVALERSPFPHSFFLYCTPRSTKLDSWSTLRMSHIVRPDCTEVELAADYVLRHRGGMHALSSTTGPPRWLQ</sequence>
<gene>
    <name evidence="4" type="ORF">D9Q98_004460</name>
</gene>
<keyword evidence="5" id="KW-1185">Reference proteome</keyword>
<name>A0A9D4TPW4_CHLVU</name>
<dbReference type="InterPro" id="IPR004947">
    <property type="entry name" value="DNase_II"/>
</dbReference>
<dbReference type="AlphaFoldDB" id="A0A9D4TPW4"/>
<dbReference type="PANTHER" id="PTHR10858">
    <property type="entry name" value="DEOXYRIBONUCLEASE II"/>
    <property type="match status" value="1"/>
</dbReference>
<organism evidence="4 5">
    <name type="scientific">Chlorella vulgaris</name>
    <name type="common">Green alga</name>
    <dbReference type="NCBI Taxonomy" id="3077"/>
    <lineage>
        <taxon>Eukaryota</taxon>
        <taxon>Viridiplantae</taxon>
        <taxon>Chlorophyta</taxon>
        <taxon>core chlorophytes</taxon>
        <taxon>Trebouxiophyceae</taxon>
        <taxon>Chlorellales</taxon>
        <taxon>Chlorellaceae</taxon>
        <taxon>Chlorella clade</taxon>
        <taxon>Chlorella</taxon>
    </lineage>
</organism>
<evidence type="ECO:0000313" key="5">
    <source>
        <dbReference type="Proteomes" id="UP001055712"/>
    </source>
</evidence>
<feature type="compositionally biased region" description="Polar residues" evidence="3">
    <location>
        <begin position="1"/>
        <end position="13"/>
    </location>
</feature>
<feature type="region of interest" description="Disordered" evidence="3">
    <location>
        <begin position="694"/>
        <end position="713"/>
    </location>
</feature>
<accession>A0A9D4TPW4</accession>
<feature type="region of interest" description="Disordered" evidence="3">
    <location>
        <begin position="1"/>
        <end position="28"/>
    </location>
</feature>
<keyword evidence="2" id="KW-0378">Hydrolase</keyword>
<reference evidence="4" key="1">
    <citation type="journal article" date="2019" name="Plant J.">
        <title>Chlorella vulgaris genome assembly and annotation reveals the molecular basis for metabolic acclimation to high light conditions.</title>
        <authorList>
            <person name="Cecchin M."/>
            <person name="Marcolungo L."/>
            <person name="Rossato M."/>
            <person name="Girolomoni L."/>
            <person name="Cosentino E."/>
            <person name="Cuine S."/>
            <person name="Li-Beisson Y."/>
            <person name="Delledonne M."/>
            <person name="Ballottari M."/>
        </authorList>
    </citation>
    <scope>NUCLEOTIDE SEQUENCE</scope>
    <source>
        <strain evidence="4">211/11P</strain>
    </source>
</reference>
<evidence type="ECO:0000256" key="2">
    <source>
        <dbReference type="ARBA" id="ARBA00022801"/>
    </source>
</evidence>
<evidence type="ECO:0000256" key="3">
    <source>
        <dbReference type="SAM" id="MobiDB-lite"/>
    </source>
</evidence>
<protein>
    <submittedName>
        <fullName evidence="4">Uncharacterized protein</fullName>
    </submittedName>
</protein>
<reference evidence="4" key="2">
    <citation type="submission" date="2020-11" db="EMBL/GenBank/DDBJ databases">
        <authorList>
            <person name="Cecchin M."/>
            <person name="Marcolungo L."/>
            <person name="Rossato M."/>
            <person name="Girolomoni L."/>
            <person name="Cosentino E."/>
            <person name="Cuine S."/>
            <person name="Li-Beisson Y."/>
            <person name="Delledonne M."/>
            <person name="Ballottari M."/>
        </authorList>
    </citation>
    <scope>NUCLEOTIDE SEQUENCE</scope>
    <source>
        <strain evidence="4">211/11P</strain>
        <tissue evidence="4">Whole cell</tissue>
    </source>
</reference>
<feature type="compositionally biased region" description="Low complexity" evidence="3">
    <location>
        <begin position="14"/>
        <end position="24"/>
    </location>
</feature>
<comment type="similarity">
    <text evidence="1">Belongs to the DNase II family.</text>
</comment>
<evidence type="ECO:0000313" key="4">
    <source>
        <dbReference type="EMBL" id="KAI3431407.1"/>
    </source>
</evidence>
<evidence type="ECO:0000256" key="1">
    <source>
        <dbReference type="ARBA" id="ARBA00007527"/>
    </source>
</evidence>
<feature type="region of interest" description="Disordered" evidence="3">
    <location>
        <begin position="634"/>
        <end position="660"/>
    </location>
</feature>
<feature type="region of interest" description="Disordered" evidence="3">
    <location>
        <begin position="403"/>
        <end position="496"/>
    </location>
</feature>